<dbReference type="AlphaFoldDB" id="A0AB39RBS5"/>
<keyword evidence="2" id="KW-0472">Membrane</keyword>
<name>A0AB39RBS5_9ACTN</name>
<feature type="region of interest" description="Disordered" evidence="1">
    <location>
        <begin position="1"/>
        <end position="23"/>
    </location>
</feature>
<keyword evidence="2" id="KW-0812">Transmembrane</keyword>
<organism evidence="3">
    <name type="scientific">Streptomyces sp. R41</name>
    <dbReference type="NCBI Taxonomy" id="3238632"/>
    <lineage>
        <taxon>Bacteria</taxon>
        <taxon>Bacillati</taxon>
        <taxon>Actinomycetota</taxon>
        <taxon>Actinomycetes</taxon>
        <taxon>Kitasatosporales</taxon>
        <taxon>Streptomycetaceae</taxon>
        <taxon>Streptomyces</taxon>
    </lineage>
</organism>
<keyword evidence="2" id="KW-1133">Transmembrane helix</keyword>
<gene>
    <name evidence="3" type="ORF">AB5J53_05460</name>
</gene>
<evidence type="ECO:0000256" key="2">
    <source>
        <dbReference type="SAM" id="Phobius"/>
    </source>
</evidence>
<proteinExistence type="predicted"/>
<reference evidence="3" key="1">
    <citation type="submission" date="2024-07" db="EMBL/GenBank/DDBJ databases">
        <authorList>
            <person name="Yu S.T."/>
        </authorList>
    </citation>
    <scope>NUCLEOTIDE SEQUENCE</scope>
    <source>
        <strain evidence="3">R41</strain>
    </source>
</reference>
<sequence length="62" mass="7134">MSDGSKTEDPGNTPDEPESRTARLRRRIREWQIRQHVVRGMAYGVGSGAVSLIVLWVQTRYY</sequence>
<evidence type="ECO:0000256" key="1">
    <source>
        <dbReference type="SAM" id="MobiDB-lite"/>
    </source>
</evidence>
<dbReference type="RefSeq" id="WP_369244480.1">
    <property type="nucleotide sequence ID" value="NZ_CP163443.1"/>
</dbReference>
<accession>A0AB39RBS5</accession>
<protein>
    <submittedName>
        <fullName evidence="3">Uncharacterized protein</fullName>
    </submittedName>
</protein>
<feature type="transmembrane region" description="Helical" evidence="2">
    <location>
        <begin position="36"/>
        <end position="57"/>
    </location>
</feature>
<evidence type="ECO:0000313" key="3">
    <source>
        <dbReference type="EMBL" id="XDQ51143.1"/>
    </source>
</evidence>
<dbReference type="EMBL" id="CP163443">
    <property type="protein sequence ID" value="XDQ51143.1"/>
    <property type="molecule type" value="Genomic_DNA"/>
</dbReference>